<dbReference type="GO" id="GO:0005886">
    <property type="term" value="C:plasma membrane"/>
    <property type="evidence" value="ECO:0007669"/>
    <property type="project" value="TreeGrafter"/>
</dbReference>
<dbReference type="SUPFAM" id="SSF48464">
    <property type="entry name" value="ENTH/VHS domain"/>
    <property type="match status" value="1"/>
</dbReference>
<organism evidence="2 3">
    <name type="scientific">Thelohanellus kitauei</name>
    <name type="common">Myxosporean</name>
    <dbReference type="NCBI Taxonomy" id="669202"/>
    <lineage>
        <taxon>Eukaryota</taxon>
        <taxon>Metazoa</taxon>
        <taxon>Cnidaria</taxon>
        <taxon>Myxozoa</taxon>
        <taxon>Myxosporea</taxon>
        <taxon>Bivalvulida</taxon>
        <taxon>Platysporina</taxon>
        <taxon>Myxobolidae</taxon>
        <taxon>Thelohanellus</taxon>
    </lineage>
</organism>
<dbReference type="GO" id="GO:0030276">
    <property type="term" value="F:clathrin binding"/>
    <property type="evidence" value="ECO:0007669"/>
    <property type="project" value="TreeGrafter"/>
</dbReference>
<dbReference type="GO" id="GO:0005768">
    <property type="term" value="C:endosome"/>
    <property type="evidence" value="ECO:0007669"/>
    <property type="project" value="TreeGrafter"/>
</dbReference>
<dbReference type="GO" id="GO:0005543">
    <property type="term" value="F:phospholipid binding"/>
    <property type="evidence" value="ECO:0007669"/>
    <property type="project" value="TreeGrafter"/>
</dbReference>
<dbReference type="CDD" id="cd03571">
    <property type="entry name" value="ENTH"/>
    <property type="match status" value="1"/>
</dbReference>
<dbReference type="Pfam" id="PF01417">
    <property type="entry name" value="ENTH"/>
    <property type="match status" value="1"/>
</dbReference>
<dbReference type="PANTHER" id="PTHR12276:SF115">
    <property type="entry name" value="FI19443P1"/>
    <property type="match status" value="1"/>
</dbReference>
<dbReference type="OrthoDB" id="4033880at2759"/>
<protein>
    <submittedName>
        <fullName evidence="2">Epsin-3</fullName>
    </submittedName>
</protein>
<feature type="domain" description="ENTH" evidence="1">
    <location>
        <begin position="12"/>
        <end position="143"/>
    </location>
</feature>
<gene>
    <name evidence="2" type="ORF">RF11_05358</name>
</gene>
<dbReference type="AlphaFoldDB" id="A0A0C2N1M9"/>
<reference evidence="2 3" key="1">
    <citation type="journal article" date="2014" name="Genome Biol. Evol.">
        <title>The genome of the myxosporean Thelohanellus kitauei shows adaptations to nutrient acquisition within its fish host.</title>
        <authorList>
            <person name="Yang Y."/>
            <person name="Xiong J."/>
            <person name="Zhou Z."/>
            <person name="Huo F."/>
            <person name="Miao W."/>
            <person name="Ran C."/>
            <person name="Liu Y."/>
            <person name="Zhang J."/>
            <person name="Feng J."/>
            <person name="Wang M."/>
            <person name="Wang M."/>
            <person name="Wang L."/>
            <person name="Yao B."/>
        </authorList>
    </citation>
    <scope>NUCLEOTIDE SEQUENCE [LARGE SCALE GENOMIC DNA]</scope>
    <source>
        <strain evidence="2">Wuqing</strain>
    </source>
</reference>
<evidence type="ECO:0000313" key="2">
    <source>
        <dbReference type="EMBL" id="KII73531.1"/>
    </source>
</evidence>
<accession>A0A0C2N1M9</accession>
<dbReference type="PROSITE" id="PS50942">
    <property type="entry name" value="ENTH"/>
    <property type="match status" value="1"/>
</dbReference>
<sequence length="259" mass="30351">MRTSSLFRNAKNKIMKYTPAQILVRDATSNEEMPPREDLMIDIAALTFNSLILDQMIIILMKRLNDDCKNWRHIHKSLTVFEFLIINGSDSVYKFVKNNRHFFESLKAFSHFKDSYDCGRIIRQLAIKIVDLINDDRKLEKAREESRMTVEAVKNKWTNEGVSMVRQMGTERYEGIVGSNDNLSTWNSSSMDRDRPPSKVMLSDDIKRAMPADQDDEKYQLQMALRLSQEESARKVNALNDRIMDKAWLLFNMNNRDRQ</sequence>
<dbReference type="GO" id="GO:0030125">
    <property type="term" value="C:clathrin vesicle coat"/>
    <property type="evidence" value="ECO:0007669"/>
    <property type="project" value="TreeGrafter"/>
</dbReference>
<keyword evidence="3" id="KW-1185">Reference proteome</keyword>
<comment type="caution">
    <text evidence="2">The sequence shown here is derived from an EMBL/GenBank/DDBJ whole genome shotgun (WGS) entry which is preliminary data.</text>
</comment>
<dbReference type="Gene3D" id="1.25.40.90">
    <property type="match status" value="1"/>
</dbReference>
<dbReference type="InterPro" id="IPR008942">
    <property type="entry name" value="ENTH_VHS"/>
</dbReference>
<dbReference type="GO" id="GO:0006897">
    <property type="term" value="P:endocytosis"/>
    <property type="evidence" value="ECO:0007669"/>
    <property type="project" value="TreeGrafter"/>
</dbReference>
<dbReference type="SMART" id="SM00273">
    <property type="entry name" value="ENTH"/>
    <property type="match status" value="1"/>
</dbReference>
<dbReference type="Proteomes" id="UP000031668">
    <property type="component" value="Unassembled WGS sequence"/>
</dbReference>
<evidence type="ECO:0000313" key="3">
    <source>
        <dbReference type="Proteomes" id="UP000031668"/>
    </source>
</evidence>
<dbReference type="InterPro" id="IPR013809">
    <property type="entry name" value="ENTH"/>
</dbReference>
<dbReference type="EMBL" id="JWZT01000794">
    <property type="protein sequence ID" value="KII73531.1"/>
    <property type="molecule type" value="Genomic_DNA"/>
</dbReference>
<dbReference type="PANTHER" id="PTHR12276">
    <property type="entry name" value="EPSIN/ENT-RELATED"/>
    <property type="match status" value="1"/>
</dbReference>
<name>A0A0C2N1M9_THEKT</name>
<proteinExistence type="predicted"/>
<evidence type="ECO:0000259" key="1">
    <source>
        <dbReference type="PROSITE" id="PS50942"/>
    </source>
</evidence>